<dbReference type="InterPro" id="IPR000162">
    <property type="entry name" value="GPCR_3_mtglu_rcpt"/>
</dbReference>
<evidence type="ECO:0000256" key="1">
    <source>
        <dbReference type="ARBA" id="ARBA00004651"/>
    </source>
</evidence>
<dbReference type="PRINTS" id="PR00593">
    <property type="entry name" value="MTABOTROPICR"/>
</dbReference>
<keyword evidence="3" id="KW-1003">Cell membrane</keyword>
<feature type="transmembrane region" description="Helical" evidence="11">
    <location>
        <begin position="762"/>
        <end position="783"/>
    </location>
</feature>
<keyword evidence="14" id="KW-1185">Reference proteome</keyword>
<comment type="similarity">
    <text evidence="2">Belongs to the G-protein coupled receptor 3 family.</text>
</comment>
<evidence type="ECO:0000256" key="4">
    <source>
        <dbReference type="ARBA" id="ARBA00022692"/>
    </source>
</evidence>
<dbReference type="FunFam" id="3.40.50.2300:FF:000145">
    <property type="entry name" value="Glutamate receptor, metabotropic"/>
    <property type="match status" value="1"/>
</dbReference>
<dbReference type="InterPro" id="IPR028082">
    <property type="entry name" value="Peripla_BP_I"/>
</dbReference>
<feature type="transmembrane region" description="Helical" evidence="11">
    <location>
        <begin position="823"/>
        <end position="847"/>
    </location>
</feature>
<evidence type="ECO:0000256" key="8">
    <source>
        <dbReference type="ARBA" id="ARBA00023170"/>
    </source>
</evidence>
<sequence>MAFVWQYRRAALLCFMLLALRSEPDTSSPGGVRTAAGKKTDVWPRKRVARVDGDVILGALFPVHSRSDVHTCGPIIEQEGIQPLEMLLFTLDKINQNSTFLPNITIGARILDSCDSDAYALGQAVEFIKGAMTDAGDSEYVCVDGSSPVVKERHPIVGVIGGASSVVSIQVANLLRLFKLPQVSYWSTSPDLSNKDRFDYFFRTVASDVYQARAMVEILKAFNWTYISAVYEDSNYGIKGISAVEDLARASGICIAVSLMVSREAGDTREEEFNKILQELLDKPKAKAVIVYLVERDAKSFFAAVSRFNASGKFIWIGSDGWGGRQIPVAKQEWAVEGAITVQPRARVISKFDEYFTSLKPDTNVRNPWFKEAWESHFECRIPGTADTPFNDFATTCSDDMVLDETSGYQQNSLLQLVAESALAFAHALKDMHADYCGDEPGLCSNMTLISGERLKDYLLNVSFEGHDRQEFHFQPNGDGPPRYTIMNFQRDQNDRYSWKRVGYLDEEIFKLEMKEIHFRRQPAGYQGNGYQGYPVSMCSAPCPPGHEKKISARDSCCWSCNPCSEFQYLSKEDFCTECPLGQKPDKGKTTCVSIPEDYLTYSSAYAIAITTFAIFGIICTLVVAAIFMKYGETPVVKASGRELCYVLLVGIFCSHAITFVLVAKPTTLTCGMTKVSVGVCYALCYAALLTKTNRIYRIFHNKGKKKQKYISPNSQLFITFMFVLVEVVVVVAWLIVSPPGTTYFYPSRDQNQLVCKGANDASYTIGLAYPFLLMILCTVYAIKTRNVPGGFNEAKLIGFTMYTTCVIWLAFVPIYFVSASNVAIRVTALSVSIGLSGTVTLVCLFAPRVYIILFHPEENTRHGVMRNTFRSKIENGAFSVAADPPSTYQPCGTKPSATISENIDIQVDVISKNNQQLKLPDTSPPAETRA</sequence>
<feature type="transmembrane region" description="Helical" evidence="11">
    <location>
        <begin position="644"/>
        <end position="664"/>
    </location>
</feature>
<accession>A0A6P5ABJ4</accession>
<dbReference type="InterPro" id="IPR017978">
    <property type="entry name" value="GPCR_3_C"/>
</dbReference>
<evidence type="ECO:0000256" key="9">
    <source>
        <dbReference type="ARBA" id="ARBA00023180"/>
    </source>
</evidence>
<reference evidence="15" key="1">
    <citation type="submission" date="2025-08" db="UniProtKB">
        <authorList>
            <consortium name="RefSeq"/>
        </authorList>
    </citation>
    <scope>IDENTIFICATION</scope>
    <source>
        <tissue evidence="15">Gonad</tissue>
    </source>
</reference>
<dbReference type="PRINTS" id="PR00248">
    <property type="entry name" value="GPCRMGR"/>
</dbReference>
<dbReference type="FunFam" id="2.10.50.30:FF:000001">
    <property type="entry name" value="metabotropic glutamate receptor 1"/>
    <property type="match status" value="1"/>
</dbReference>
<dbReference type="GeneID" id="109487458"/>
<keyword evidence="8" id="KW-0675">Receptor</keyword>
<evidence type="ECO:0000259" key="13">
    <source>
        <dbReference type="PROSITE" id="PS50259"/>
    </source>
</evidence>
<dbReference type="Gene3D" id="2.10.50.30">
    <property type="entry name" value="GPCR, family 3, nine cysteines domain"/>
    <property type="match status" value="1"/>
</dbReference>
<keyword evidence="7 11" id="KW-0472">Membrane</keyword>
<feature type="transmembrane region" description="Helical" evidence="11">
    <location>
        <begin position="795"/>
        <end position="817"/>
    </location>
</feature>
<keyword evidence="10" id="KW-0807">Transducer</keyword>
<evidence type="ECO:0000313" key="15">
    <source>
        <dbReference type="RefSeq" id="XP_019647008.1"/>
    </source>
</evidence>
<evidence type="ECO:0000256" key="12">
    <source>
        <dbReference type="SAM" id="SignalP"/>
    </source>
</evidence>
<dbReference type="InterPro" id="IPR001828">
    <property type="entry name" value="ANF_lig-bd_rcpt"/>
</dbReference>
<evidence type="ECO:0000313" key="14">
    <source>
        <dbReference type="Proteomes" id="UP000515135"/>
    </source>
</evidence>
<dbReference type="OrthoDB" id="9987222at2759"/>
<protein>
    <submittedName>
        <fullName evidence="15">Metabotropic glutamate receptor 3-like</fullName>
    </submittedName>
</protein>
<evidence type="ECO:0000256" key="3">
    <source>
        <dbReference type="ARBA" id="ARBA00022475"/>
    </source>
</evidence>
<evidence type="ECO:0000256" key="11">
    <source>
        <dbReference type="SAM" id="Phobius"/>
    </source>
</evidence>
<feature type="chain" id="PRO_5027731116" evidence="12">
    <location>
        <begin position="23"/>
        <end position="931"/>
    </location>
</feature>
<dbReference type="CDD" id="cd15045">
    <property type="entry name" value="7tmC_mGluRs"/>
    <property type="match status" value="1"/>
</dbReference>
<proteinExistence type="inferred from homology"/>
<keyword evidence="5 11" id="KW-1133">Transmembrane helix</keyword>
<dbReference type="InterPro" id="IPR038550">
    <property type="entry name" value="GPCR_3_9-Cys_sf"/>
</dbReference>
<evidence type="ECO:0000256" key="2">
    <source>
        <dbReference type="ARBA" id="ARBA00007242"/>
    </source>
</evidence>
<dbReference type="AlphaFoldDB" id="A0A6P5ABJ4"/>
<dbReference type="GO" id="GO:0004930">
    <property type="term" value="F:G protein-coupled receptor activity"/>
    <property type="evidence" value="ECO:0007669"/>
    <property type="project" value="UniProtKB-KW"/>
</dbReference>
<feature type="transmembrane region" description="Helical" evidence="11">
    <location>
        <begin position="605"/>
        <end position="632"/>
    </location>
</feature>
<dbReference type="GO" id="GO:0005886">
    <property type="term" value="C:plasma membrane"/>
    <property type="evidence" value="ECO:0007669"/>
    <property type="project" value="UniProtKB-SubCell"/>
</dbReference>
<dbReference type="KEGG" id="bbel:109487458"/>
<dbReference type="InterPro" id="IPR050726">
    <property type="entry name" value="mGluR"/>
</dbReference>
<name>A0A6P5ABJ4_BRABE</name>
<dbReference type="PANTHER" id="PTHR24060">
    <property type="entry name" value="METABOTROPIC GLUTAMATE RECEPTOR"/>
    <property type="match status" value="1"/>
</dbReference>
<dbReference type="Gene3D" id="3.40.50.2300">
    <property type="match status" value="2"/>
</dbReference>
<keyword evidence="6" id="KW-0297">G-protein coupled receptor</keyword>
<dbReference type="CDD" id="cd06362">
    <property type="entry name" value="PBP1_mGluR"/>
    <property type="match status" value="1"/>
</dbReference>
<feature type="domain" description="G-protein coupled receptors family 3 profile" evidence="13">
    <location>
        <begin position="606"/>
        <end position="869"/>
    </location>
</feature>
<feature type="signal peptide" evidence="12">
    <location>
        <begin position="1"/>
        <end position="22"/>
    </location>
</feature>
<feature type="transmembrane region" description="Helical" evidence="11">
    <location>
        <begin position="717"/>
        <end position="737"/>
    </location>
</feature>
<dbReference type="InterPro" id="IPR017979">
    <property type="entry name" value="GPCR_3_CS"/>
</dbReference>
<gene>
    <name evidence="15" type="primary">LOC109487458</name>
</gene>
<dbReference type="Pfam" id="PF07562">
    <property type="entry name" value="NCD3G"/>
    <property type="match status" value="1"/>
</dbReference>
<dbReference type="Pfam" id="PF00003">
    <property type="entry name" value="7tm_3"/>
    <property type="match status" value="1"/>
</dbReference>
<dbReference type="Pfam" id="PF01094">
    <property type="entry name" value="ANF_receptor"/>
    <property type="match status" value="1"/>
</dbReference>
<keyword evidence="4 11" id="KW-0812">Transmembrane</keyword>
<dbReference type="SUPFAM" id="SSF53822">
    <property type="entry name" value="Periplasmic binding protein-like I"/>
    <property type="match status" value="1"/>
</dbReference>
<keyword evidence="9" id="KW-0325">Glycoprotein</keyword>
<dbReference type="RefSeq" id="XP_019647008.1">
    <property type="nucleotide sequence ID" value="XM_019791449.1"/>
</dbReference>
<evidence type="ECO:0000256" key="6">
    <source>
        <dbReference type="ARBA" id="ARBA00023040"/>
    </source>
</evidence>
<feature type="transmembrane region" description="Helical" evidence="11">
    <location>
        <begin position="676"/>
        <end position="697"/>
    </location>
</feature>
<dbReference type="PROSITE" id="PS00981">
    <property type="entry name" value="G_PROTEIN_RECEP_F3_3"/>
    <property type="match status" value="1"/>
</dbReference>
<dbReference type="InterPro" id="IPR011500">
    <property type="entry name" value="GPCR_3_9-Cys_dom"/>
</dbReference>
<dbReference type="PROSITE" id="PS50259">
    <property type="entry name" value="G_PROTEIN_RECEP_F3_4"/>
    <property type="match status" value="1"/>
</dbReference>
<evidence type="ECO:0000256" key="5">
    <source>
        <dbReference type="ARBA" id="ARBA00022989"/>
    </source>
</evidence>
<organism evidence="14 15">
    <name type="scientific">Branchiostoma belcheri</name>
    <name type="common">Amphioxus</name>
    <dbReference type="NCBI Taxonomy" id="7741"/>
    <lineage>
        <taxon>Eukaryota</taxon>
        <taxon>Metazoa</taxon>
        <taxon>Chordata</taxon>
        <taxon>Cephalochordata</taxon>
        <taxon>Leptocardii</taxon>
        <taxon>Amphioxiformes</taxon>
        <taxon>Branchiostomatidae</taxon>
        <taxon>Branchiostoma</taxon>
    </lineage>
</organism>
<evidence type="ECO:0000256" key="10">
    <source>
        <dbReference type="ARBA" id="ARBA00023224"/>
    </source>
</evidence>
<dbReference type="Proteomes" id="UP000515135">
    <property type="component" value="Unplaced"/>
</dbReference>
<keyword evidence="12" id="KW-0732">Signal</keyword>
<dbReference type="InterPro" id="IPR000337">
    <property type="entry name" value="GPCR_3"/>
</dbReference>
<evidence type="ECO:0000256" key="7">
    <source>
        <dbReference type="ARBA" id="ARBA00023136"/>
    </source>
</evidence>
<comment type="subcellular location">
    <subcellularLocation>
        <location evidence="1">Cell membrane</location>
        <topology evidence="1">Multi-pass membrane protein</topology>
    </subcellularLocation>
</comment>